<gene>
    <name evidence="2" type="ORF">BCR32DRAFT_299191</name>
</gene>
<evidence type="ECO:0000256" key="1">
    <source>
        <dbReference type="SAM" id="Phobius"/>
    </source>
</evidence>
<feature type="transmembrane region" description="Helical" evidence="1">
    <location>
        <begin position="25"/>
        <end position="46"/>
    </location>
</feature>
<dbReference type="Proteomes" id="UP000193944">
    <property type="component" value="Unassembled WGS sequence"/>
</dbReference>
<keyword evidence="1" id="KW-1133">Transmembrane helix</keyword>
<dbReference type="InterPro" id="IPR010721">
    <property type="entry name" value="UstE-like"/>
</dbReference>
<keyword evidence="1" id="KW-0472">Membrane</keyword>
<dbReference type="GO" id="GO:0016020">
    <property type="term" value="C:membrane"/>
    <property type="evidence" value="ECO:0007669"/>
    <property type="project" value="TreeGrafter"/>
</dbReference>
<keyword evidence="1" id="KW-0812">Transmembrane</keyword>
<evidence type="ECO:0000313" key="3">
    <source>
        <dbReference type="Proteomes" id="UP000193944"/>
    </source>
</evidence>
<comment type="caution">
    <text evidence="2">The sequence shown here is derived from an EMBL/GenBank/DDBJ whole genome shotgun (WGS) entry which is preliminary data.</text>
</comment>
<feature type="transmembrane region" description="Helical" evidence="1">
    <location>
        <begin position="129"/>
        <end position="147"/>
    </location>
</feature>
<name>A0A1Y1XNC0_9FUNG</name>
<accession>A0A1Y1XNC0</accession>
<reference evidence="2 3" key="2">
    <citation type="submission" date="2016-08" db="EMBL/GenBank/DDBJ databases">
        <title>Pervasive Adenine N6-methylation of Active Genes in Fungi.</title>
        <authorList>
            <consortium name="DOE Joint Genome Institute"/>
            <person name="Mondo S.J."/>
            <person name="Dannebaum R.O."/>
            <person name="Kuo R.C."/>
            <person name="Labutti K."/>
            <person name="Haridas S."/>
            <person name="Kuo A."/>
            <person name="Salamov A."/>
            <person name="Ahrendt S.R."/>
            <person name="Lipzen A."/>
            <person name="Sullivan W."/>
            <person name="Andreopoulos W.B."/>
            <person name="Clum A."/>
            <person name="Lindquist E."/>
            <person name="Daum C."/>
            <person name="Ramamoorthy G.K."/>
            <person name="Gryganskyi A."/>
            <person name="Culley D."/>
            <person name="Magnuson J.K."/>
            <person name="James T.Y."/>
            <person name="O'Malley M.A."/>
            <person name="Stajich J.E."/>
            <person name="Spatafora J.W."/>
            <person name="Visel A."/>
            <person name="Grigoriev I.V."/>
        </authorList>
    </citation>
    <scope>NUCLEOTIDE SEQUENCE [LARGE SCALE GENOMIC DNA]</scope>
    <source>
        <strain evidence="2 3">S4</strain>
    </source>
</reference>
<dbReference type="PANTHER" id="PTHR32251:SF15">
    <property type="entry name" value="3-OXO-5-ALPHA-STEROID 4-DEHYDROGENASE (DUF1295)"/>
    <property type="match status" value="1"/>
</dbReference>
<dbReference type="AlphaFoldDB" id="A0A1Y1XNC0"/>
<feature type="transmembrane region" description="Helical" evidence="1">
    <location>
        <begin position="197"/>
        <end position="218"/>
    </location>
</feature>
<feature type="transmembrane region" description="Helical" evidence="1">
    <location>
        <begin position="95"/>
        <end position="117"/>
    </location>
</feature>
<dbReference type="Pfam" id="PF06966">
    <property type="entry name" value="DUF1295"/>
    <property type="match status" value="1"/>
</dbReference>
<keyword evidence="3" id="KW-1185">Reference proteome</keyword>
<reference evidence="2 3" key="1">
    <citation type="submission" date="2016-08" db="EMBL/GenBank/DDBJ databases">
        <title>A Parts List for Fungal Cellulosomes Revealed by Comparative Genomics.</title>
        <authorList>
            <consortium name="DOE Joint Genome Institute"/>
            <person name="Haitjema C.H."/>
            <person name="Gilmore S.P."/>
            <person name="Henske J.K."/>
            <person name="Solomon K.V."/>
            <person name="De Groot R."/>
            <person name="Kuo A."/>
            <person name="Mondo S.J."/>
            <person name="Salamov A.A."/>
            <person name="Labutti K."/>
            <person name="Zhao Z."/>
            <person name="Chiniquy J."/>
            <person name="Barry K."/>
            <person name="Brewer H.M."/>
            <person name="Purvine S.O."/>
            <person name="Wright A.T."/>
            <person name="Boxma B."/>
            <person name="Van Alen T."/>
            <person name="Hackstein J.H."/>
            <person name="Baker S.E."/>
            <person name="Grigoriev I.V."/>
            <person name="O'Malley M.A."/>
        </authorList>
    </citation>
    <scope>NUCLEOTIDE SEQUENCE [LARGE SCALE GENOMIC DNA]</scope>
    <source>
        <strain evidence="2 3">S4</strain>
    </source>
</reference>
<organism evidence="2 3">
    <name type="scientific">Anaeromyces robustus</name>
    <dbReference type="NCBI Taxonomy" id="1754192"/>
    <lineage>
        <taxon>Eukaryota</taxon>
        <taxon>Fungi</taxon>
        <taxon>Fungi incertae sedis</taxon>
        <taxon>Chytridiomycota</taxon>
        <taxon>Chytridiomycota incertae sedis</taxon>
        <taxon>Neocallimastigomycetes</taxon>
        <taxon>Neocallimastigales</taxon>
        <taxon>Neocallimastigaceae</taxon>
        <taxon>Anaeromyces</taxon>
    </lineage>
</organism>
<protein>
    <submittedName>
        <fullName evidence="2">Uncharacterized protein</fullName>
    </submittedName>
</protein>
<dbReference type="PROSITE" id="PS50244">
    <property type="entry name" value="S5A_REDUCTASE"/>
    <property type="match status" value="1"/>
</dbReference>
<feature type="transmembrane region" description="Helical" evidence="1">
    <location>
        <begin position="53"/>
        <end position="75"/>
    </location>
</feature>
<dbReference type="OrthoDB" id="201504at2759"/>
<dbReference type="EMBL" id="MCFG01000011">
    <property type="protein sequence ID" value="ORX87223.1"/>
    <property type="molecule type" value="Genomic_DNA"/>
</dbReference>
<evidence type="ECO:0000313" key="2">
    <source>
        <dbReference type="EMBL" id="ORX87223.1"/>
    </source>
</evidence>
<dbReference type="Gene3D" id="1.20.120.1630">
    <property type="match status" value="1"/>
</dbReference>
<dbReference type="PANTHER" id="PTHR32251">
    <property type="entry name" value="3-OXO-5-ALPHA-STEROID 4-DEHYDROGENASE"/>
    <property type="match status" value="1"/>
</dbReference>
<proteinExistence type="predicted"/>
<sequence length="259" mass="29938">MLSNYIPVLLGSLAGTSLGLFKSRYLYSLGYVSALGLGTLMELILFRNSLTPGVVILGFVIIGQCLRLGTFLFYREYYNKSFRTKMNNEYVSINFTTRIISWIMLAIIYSFQITPLLFRLESGKKDNGFLYIGIIIALMGTIIEATGDIQKSNYKKTNMDRFCDVGIYKYIRYPNYLGEMLFWTGNYISGLSTYHGFLQYMVSFFGYFCIILTMFEALKRMQKKHEKVYGDNKEFKEYVLKTSLLIPLPNKSSNIKKEE</sequence>